<comment type="cofactor">
    <cofactor evidence="11">
        <name>Zn(2+)</name>
        <dbReference type="ChEBI" id="CHEBI:29105"/>
    </cofactor>
    <text evidence="11">Binds 2 Zn(2+) ions per subunit.</text>
</comment>
<dbReference type="SUPFAM" id="SSF55486">
    <property type="entry name" value="Metalloproteases ('zincins'), catalytic domain"/>
    <property type="match status" value="1"/>
</dbReference>
<dbReference type="GO" id="GO:0004222">
    <property type="term" value="F:metalloendopeptidase activity"/>
    <property type="evidence" value="ECO:0007669"/>
    <property type="project" value="InterPro"/>
</dbReference>
<dbReference type="InterPro" id="IPR006026">
    <property type="entry name" value="Peptidase_Metallo"/>
</dbReference>
<keyword evidence="7" id="KW-0482">Metalloprotease</keyword>
<dbReference type="PANTHER" id="PTHR10201">
    <property type="entry name" value="MATRIX METALLOPROTEINASE"/>
    <property type="match status" value="1"/>
</dbReference>
<dbReference type="PROSITE" id="PS00546">
    <property type="entry name" value="CYSTEINE_SWITCH"/>
    <property type="match status" value="1"/>
</dbReference>
<keyword evidence="15" id="KW-1185">Reference proteome</keyword>
<feature type="binding site" evidence="10">
    <location>
        <position position="265"/>
    </location>
    <ligand>
        <name>Zn(2+)</name>
        <dbReference type="ChEBI" id="CHEBI:29105"/>
        <label>2</label>
        <note>catalytic</note>
    </ligand>
</feature>
<evidence type="ECO:0000313" key="15">
    <source>
        <dbReference type="Proteomes" id="UP000504609"/>
    </source>
</evidence>
<evidence type="ECO:0000256" key="5">
    <source>
        <dbReference type="ARBA" id="ARBA00022801"/>
    </source>
</evidence>
<dbReference type="SUPFAM" id="SSF47090">
    <property type="entry name" value="PGBD-like"/>
    <property type="match status" value="1"/>
</dbReference>
<evidence type="ECO:0000256" key="12">
    <source>
        <dbReference type="PIRSR" id="PIRSR621190-5"/>
    </source>
</evidence>
<dbReference type="InterPro" id="IPR001818">
    <property type="entry name" value="Pept_M10_metallopeptidase"/>
</dbReference>
<keyword evidence="6 10" id="KW-0862">Zinc</keyword>
<feature type="binding site" evidence="11">
    <location>
        <position position="206"/>
    </location>
    <ligand>
        <name>Zn(2+)</name>
        <dbReference type="ChEBI" id="CHEBI:29105"/>
        <label>1</label>
    </ligand>
</feature>
<reference evidence="16" key="1">
    <citation type="submission" date="2025-08" db="UniProtKB">
        <authorList>
            <consortium name="RefSeq"/>
        </authorList>
    </citation>
    <scope>IDENTIFICATION</scope>
    <source>
        <tissue evidence="16">Young leaves</tissue>
    </source>
</reference>
<feature type="binding site" evidence="11">
    <location>
        <position position="208"/>
    </location>
    <ligand>
        <name>Zn(2+)</name>
        <dbReference type="ChEBI" id="CHEBI:29105"/>
        <label>1</label>
    </ligand>
</feature>
<dbReference type="AlphaFoldDB" id="A0A6J1H7I1"/>
<dbReference type="PANTHER" id="PTHR10201:SF213">
    <property type="entry name" value="METALLOENDOPROTEINASE 2-MMP-LIKE"/>
    <property type="match status" value="1"/>
</dbReference>
<feature type="binding site" evidence="10">
    <location>
        <position position="259"/>
    </location>
    <ligand>
        <name>Zn(2+)</name>
        <dbReference type="ChEBI" id="CHEBI:29105"/>
        <label>2</label>
        <note>catalytic</note>
    </ligand>
</feature>
<comment type="similarity">
    <text evidence="1">Belongs to the peptidase M10A family. Matrix metalloproteinases (MMPs) subfamily.</text>
</comment>
<dbReference type="RefSeq" id="XP_022959850.1">
    <property type="nucleotide sequence ID" value="XM_023104082.1"/>
</dbReference>
<dbReference type="InterPro" id="IPR002477">
    <property type="entry name" value="Peptidoglycan-bd-like"/>
</dbReference>
<dbReference type="GO" id="GO:0006508">
    <property type="term" value="P:proteolysis"/>
    <property type="evidence" value="ECO:0007669"/>
    <property type="project" value="UniProtKB-KW"/>
</dbReference>
<dbReference type="GeneID" id="111460787"/>
<evidence type="ECO:0000256" key="2">
    <source>
        <dbReference type="ARBA" id="ARBA00022670"/>
    </source>
</evidence>
<dbReference type="Proteomes" id="UP000504609">
    <property type="component" value="Unplaced"/>
</dbReference>
<dbReference type="PRINTS" id="PR00138">
    <property type="entry name" value="MATRIXIN"/>
</dbReference>
<keyword evidence="2" id="KW-0645">Protease</keyword>
<dbReference type="GO" id="GO:0008270">
    <property type="term" value="F:zinc ion binding"/>
    <property type="evidence" value="ECO:0007669"/>
    <property type="project" value="InterPro"/>
</dbReference>
<organism evidence="15 16">
    <name type="scientific">Cucurbita moschata</name>
    <name type="common">Winter crookneck squash</name>
    <name type="synonym">Cucurbita pepo var. moschata</name>
    <dbReference type="NCBI Taxonomy" id="3662"/>
    <lineage>
        <taxon>Eukaryota</taxon>
        <taxon>Viridiplantae</taxon>
        <taxon>Streptophyta</taxon>
        <taxon>Embryophyta</taxon>
        <taxon>Tracheophyta</taxon>
        <taxon>Spermatophyta</taxon>
        <taxon>Magnoliopsida</taxon>
        <taxon>eudicotyledons</taxon>
        <taxon>Gunneridae</taxon>
        <taxon>Pentapetalae</taxon>
        <taxon>rosids</taxon>
        <taxon>fabids</taxon>
        <taxon>Cucurbitales</taxon>
        <taxon>Cucurbitaceae</taxon>
        <taxon>Cucurbiteae</taxon>
        <taxon>Cucurbita</taxon>
    </lineage>
</organism>
<dbReference type="SMART" id="SM00235">
    <property type="entry name" value="ZnMc"/>
    <property type="match status" value="1"/>
</dbReference>
<evidence type="ECO:0000256" key="10">
    <source>
        <dbReference type="PIRSR" id="PIRSR001191-2"/>
    </source>
</evidence>
<keyword evidence="3 10" id="KW-0479">Metal-binding</keyword>
<evidence type="ECO:0000256" key="9">
    <source>
        <dbReference type="PIRSR" id="PIRSR001191-1"/>
    </source>
</evidence>
<feature type="chain" id="PRO_5027053359" evidence="13">
    <location>
        <begin position="25"/>
        <end position="303"/>
    </location>
</feature>
<dbReference type="InterPro" id="IPR024079">
    <property type="entry name" value="MetalloPept_cat_dom_sf"/>
</dbReference>
<comment type="cofactor">
    <cofactor evidence="11">
        <name>Ca(2+)</name>
        <dbReference type="ChEBI" id="CHEBI:29108"/>
    </cofactor>
    <text evidence="11">Can bind about 5 Ca(2+) ions per subunit.</text>
</comment>
<feature type="domain" description="Peptidase metallopeptidase" evidence="14">
    <location>
        <begin position="145"/>
        <end position="299"/>
    </location>
</feature>
<feature type="active site" evidence="9">
    <location>
        <position position="256"/>
    </location>
</feature>
<dbReference type="InterPro" id="IPR036365">
    <property type="entry name" value="PGBD-like_sf"/>
</dbReference>
<feature type="binding site" evidence="11">
    <location>
        <position position="196"/>
    </location>
    <ligand>
        <name>Ca(2+)</name>
        <dbReference type="ChEBI" id="CHEBI:29108"/>
        <label>2</label>
    </ligand>
</feature>
<feature type="binding site" evidence="11">
    <location>
        <position position="273"/>
    </location>
    <ligand>
        <name>Zn(2+)</name>
        <dbReference type="ChEBI" id="CHEBI:29105"/>
        <label>2</label>
        <note>catalytic</note>
    </ligand>
</feature>
<evidence type="ECO:0000256" key="8">
    <source>
        <dbReference type="ARBA" id="ARBA00023145"/>
    </source>
</evidence>
<evidence type="ECO:0000256" key="1">
    <source>
        <dbReference type="ARBA" id="ARBA00009614"/>
    </source>
</evidence>
<evidence type="ECO:0000256" key="4">
    <source>
        <dbReference type="ARBA" id="ARBA00022729"/>
    </source>
</evidence>
<dbReference type="GO" id="GO:0031012">
    <property type="term" value="C:extracellular matrix"/>
    <property type="evidence" value="ECO:0007669"/>
    <property type="project" value="InterPro"/>
</dbReference>
<feature type="signal peptide" evidence="13">
    <location>
        <begin position="1"/>
        <end position="24"/>
    </location>
</feature>
<keyword evidence="11" id="KW-0106">Calcium</keyword>
<evidence type="ECO:0000313" key="16">
    <source>
        <dbReference type="RefSeq" id="XP_022959850.1"/>
    </source>
</evidence>
<evidence type="ECO:0000256" key="7">
    <source>
        <dbReference type="ARBA" id="ARBA00023049"/>
    </source>
</evidence>
<dbReference type="GO" id="GO:0030574">
    <property type="term" value="P:collagen catabolic process"/>
    <property type="evidence" value="ECO:0007669"/>
    <property type="project" value="TreeGrafter"/>
</dbReference>
<accession>A0A6J1H7I1</accession>
<keyword evidence="4 13" id="KW-0732">Signal</keyword>
<dbReference type="Gene3D" id="3.40.390.10">
    <property type="entry name" value="Collagenase (Catalytic Domain)"/>
    <property type="match status" value="1"/>
</dbReference>
<feature type="binding site" description="in inhibited form" evidence="11">
    <location>
        <position position="113"/>
    </location>
    <ligand>
        <name>Zn(2+)</name>
        <dbReference type="ChEBI" id="CHEBI:29105"/>
        <label>2</label>
        <note>catalytic</note>
    </ligand>
</feature>
<dbReference type="KEGG" id="cmos:111460787"/>
<proteinExistence type="inferred from homology"/>
<dbReference type="InterPro" id="IPR021190">
    <property type="entry name" value="Pept_M10A"/>
</dbReference>
<evidence type="ECO:0000259" key="14">
    <source>
        <dbReference type="SMART" id="SM00235"/>
    </source>
</evidence>
<dbReference type="PIRSF" id="PIRSF001191">
    <property type="entry name" value="Peptidase_M10A_matrix"/>
    <property type="match status" value="1"/>
</dbReference>
<sequence>MDLRSCLQVMFILVAAIAPHAIMARHLHIHKLSSSIFPQHLVGSGKGHNIEGIHNVRAFLQRYGYLSTNVETKGNVFDDNLEFAIKSYQKFFNLNVSGILDAETLELMSQPRCGVPDVFINETGGDGNGDRDHPIGLHYSFFNDLKPKWSASKYNLKYTFLGSFPEQYKNTVIQAMISWSFNSVFAFSEGSTDNTDVRISFEVGDHGDGSPFKDKNGALAHAFAPEDGRLHFNAQHAWADGAYPDKFDVGSVALHELGHILGLGHSDIRDAVMWPSMPPNLKKELSSDDVSGISALYDGVEED</sequence>
<evidence type="ECO:0000256" key="13">
    <source>
        <dbReference type="SAM" id="SignalP"/>
    </source>
</evidence>
<evidence type="ECO:0000256" key="6">
    <source>
        <dbReference type="ARBA" id="ARBA00022833"/>
    </source>
</evidence>
<keyword evidence="5" id="KW-0378">Hydrolase</keyword>
<feature type="binding site" evidence="11">
    <location>
        <position position="221"/>
    </location>
    <ligand>
        <name>Zn(2+)</name>
        <dbReference type="ChEBI" id="CHEBI:29105"/>
        <label>1</label>
    </ligand>
</feature>
<feature type="binding site" evidence="11">
    <location>
        <position position="231"/>
    </location>
    <ligand>
        <name>Zn(2+)</name>
        <dbReference type="ChEBI" id="CHEBI:29105"/>
        <label>1</label>
    </ligand>
</feature>
<feature type="binding site" evidence="10">
    <location>
        <position position="255"/>
    </location>
    <ligand>
        <name>Zn(2+)</name>
        <dbReference type="ChEBI" id="CHEBI:29105"/>
        <label>2</label>
        <note>catalytic</note>
    </ligand>
</feature>
<evidence type="ECO:0000256" key="3">
    <source>
        <dbReference type="ARBA" id="ARBA00022723"/>
    </source>
</evidence>
<dbReference type="GO" id="GO:0030198">
    <property type="term" value="P:extracellular matrix organization"/>
    <property type="evidence" value="ECO:0007669"/>
    <property type="project" value="TreeGrafter"/>
</dbReference>
<name>A0A6J1H7I1_CUCMO</name>
<keyword evidence="8" id="KW-0865">Zymogen</keyword>
<feature type="short sequence motif" description="Cysteine switch" evidence="12">
    <location>
        <begin position="111"/>
        <end position="118"/>
    </location>
</feature>
<evidence type="ECO:0000256" key="11">
    <source>
        <dbReference type="PIRSR" id="PIRSR621190-2"/>
    </source>
</evidence>
<protein>
    <submittedName>
        <fullName evidence="16">Metalloendoproteinase 1-like</fullName>
    </submittedName>
</protein>
<dbReference type="Pfam" id="PF01471">
    <property type="entry name" value="PG_binding_1"/>
    <property type="match status" value="1"/>
</dbReference>
<dbReference type="Pfam" id="PF00413">
    <property type="entry name" value="Peptidase_M10"/>
    <property type="match status" value="1"/>
</dbReference>
<dbReference type="InterPro" id="IPR021158">
    <property type="entry name" value="Pept_M10A_Zn_BS"/>
</dbReference>
<gene>
    <name evidence="16" type="primary">LOC111460787</name>
</gene>